<dbReference type="Proteomes" id="UP001335648">
    <property type="component" value="Unassembled WGS sequence"/>
</dbReference>
<dbReference type="EMBL" id="JAULUE010002052">
    <property type="protein sequence ID" value="KAK5899265.1"/>
    <property type="molecule type" value="Genomic_DNA"/>
</dbReference>
<accession>A0AAN8CB80</accession>
<feature type="region of interest" description="Disordered" evidence="1">
    <location>
        <begin position="1"/>
        <end position="69"/>
    </location>
</feature>
<dbReference type="AlphaFoldDB" id="A0AAN8CB80"/>
<protein>
    <submittedName>
        <fullName evidence="2">Uncharacterized protein</fullName>
    </submittedName>
</protein>
<comment type="caution">
    <text evidence="2">The sequence shown here is derived from an EMBL/GenBank/DDBJ whole genome shotgun (WGS) entry which is preliminary data.</text>
</comment>
<proteinExistence type="predicted"/>
<sequence length="69" mass="7186">MVDGGHLPPEGGWDKEKGECDLSREQGGGWWGGGGGRRLTKAQNDSRRVTQGTGASVSAPLPPLSLQQA</sequence>
<evidence type="ECO:0000313" key="3">
    <source>
        <dbReference type="Proteomes" id="UP001335648"/>
    </source>
</evidence>
<feature type="compositionally biased region" description="Basic and acidic residues" evidence="1">
    <location>
        <begin position="12"/>
        <end position="24"/>
    </location>
</feature>
<organism evidence="2 3">
    <name type="scientific">Champsocephalus esox</name>
    <name type="common">pike icefish</name>
    <dbReference type="NCBI Taxonomy" id="159716"/>
    <lineage>
        <taxon>Eukaryota</taxon>
        <taxon>Metazoa</taxon>
        <taxon>Chordata</taxon>
        <taxon>Craniata</taxon>
        <taxon>Vertebrata</taxon>
        <taxon>Euteleostomi</taxon>
        <taxon>Actinopterygii</taxon>
        <taxon>Neopterygii</taxon>
        <taxon>Teleostei</taxon>
        <taxon>Neoteleostei</taxon>
        <taxon>Acanthomorphata</taxon>
        <taxon>Eupercaria</taxon>
        <taxon>Perciformes</taxon>
        <taxon>Notothenioidei</taxon>
        <taxon>Channichthyidae</taxon>
        <taxon>Champsocephalus</taxon>
    </lineage>
</organism>
<name>A0AAN8CB80_9TELE</name>
<gene>
    <name evidence="2" type="ORF">CesoFtcFv8_008761</name>
</gene>
<reference evidence="2 3" key="1">
    <citation type="journal article" date="2023" name="Mol. Biol. Evol.">
        <title>Genomics of Secondarily Temperate Adaptation in the Only Non-Antarctic Icefish.</title>
        <authorList>
            <person name="Rivera-Colon A.G."/>
            <person name="Rayamajhi N."/>
            <person name="Minhas B.F."/>
            <person name="Madrigal G."/>
            <person name="Bilyk K.T."/>
            <person name="Yoon V."/>
            <person name="Hune M."/>
            <person name="Gregory S."/>
            <person name="Cheng C.H.C."/>
            <person name="Catchen J.M."/>
        </authorList>
    </citation>
    <scope>NUCLEOTIDE SEQUENCE [LARGE SCALE GENOMIC DNA]</scope>
    <source>
        <strain evidence="2">JC2023a</strain>
    </source>
</reference>
<evidence type="ECO:0000256" key="1">
    <source>
        <dbReference type="SAM" id="MobiDB-lite"/>
    </source>
</evidence>
<evidence type="ECO:0000313" key="2">
    <source>
        <dbReference type="EMBL" id="KAK5899265.1"/>
    </source>
</evidence>
<keyword evidence="3" id="KW-1185">Reference proteome</keyword>
<feature type="compositionally biased region" description="Gly residues" evidence="1">
    <location>
        <begin position="26"/>
        <end position="37"/>
    </location>
</feature>